<comment type="similarity">
    <text evidence="4">Belongs to the RBT5 family.</text>
</comment>
<comment type="similarity">
    <text evidence="13">Belongs to the SAT4 family.</text>
</comment>
<evidence type="ECO:0000256" key="6">
    <source>
        <dbReference type="ARBA" id="ARBA00022622"/>
    </source>
</evidence>
<dbReference type="InterPro" id="IPR052337">
    <property type="entry name" value="SAT4-like"/>
</dbReference>
<feature type="transmembrane region" description="Helical" evidence="15">
    <location>
        <begin position="312"/>
        <end position="333"/>
    </location>
</feature>
<dbReference type="Proteomes" id="UP000310108">
    <property type="component" value="Unassembled WGS sequence"/>
</dbReference>
<evidence type="ECO:0000256" key="10">
    <source>
        <dbReference type="ARBA" id="ARBA00023136"/>
    </source>
</evidence>
<evidence type="ECO:0000313" key="18">
    <source>
        <dbReference type="EMBL" id="TKW49719.1"/>
    </source>
</evidence>
<sequence length="446" mass="49356">MRPKCAALAVLALGTAATASAQQPSNPGNSSLHLYDNLDCAQPCFQTGLKQTECRSTDQQCMCQDEPFLQSVQGCVIASCPLKYTLEYQNITWTACDFPLHSGEPATRIVRVVVFTLLPTLSIVVRIVTKIARLSPCGLDDYTIMVAYKMVSKILLLAYTSLHMYLENNGAGRDLWTLSDHQITVYFKAFYALQTLYHACIDMVKASILFMYLRIFHLPDEKIRVALWITVGVNFLSGLSFILAGVFQCQPVSLAWTFWTGEATGRCVDIVLLALSHAGINIALDLWMLVLPATQVWGMNLAVRKKVAIMTMFSLGLFLTVVSIIRIPAILYFRQHPLNPTVAMMPSVIWSDIELNVGVFTACIPNLRQFFVRFILRQSDKKNRLIAARPRNAYHSGGGSSKNTGRASTVTQLLSELDTMDESHDGGPALQAGPGQQHPRGKTEEG</sequence>
<feature type="domain" description="CFEM" evidence="17">
    <location>
        <begin position="34"/>
        <end position="97"/>
    </location>
</feature>
<dbReference type="EMBL" id="PJEX01000492">
    <property type="protein sequence ID" value="TKW49719.1"/>
    <property type="molecule type" value="Genomic_DNA"/>
</dbReference>
<feature type="transmembrane region" description="Helical" evidence="15">
    <location>
        <begin position="109"/>
        <end position="129"/>
    </location>
</feature>
<dbReference type="InterPro" id="IPR049326">
    <property type="entry name" value="Rhodopsin_dom_fungi"/>
</dbReference>
<feature type="compositionally biased region" description="Low complexity" evidence="14">
    <location>
        <begin position="426"/>
        <end position="437"/>
    </location>
</feature>
<proteinExistence type="inferred from homology"/>
<keyword evidence="6" id="KW-0325">Glycoprotein</keyword>
<feature type="signal peptide" evidence="16">
    <location>
        <begin position="1"/>
        <end position="21"/>
    </location>
</feature>
<dbReference type="STRING" id="1306861.A0A4U6X4J6"/>
<dbReference type="InterPro" id="IPR008427">
    <property type="entry name" value="Extracellular_membr_CFEM_dom"/>
</dbReference>
<dbReference type="Pfam" id="PF20684">
    <property type="entry name" value="Fung_rhodopsin"/>
    <property type="match status" value="1"/>
</dbReference>
<dbReference type="PANTHER" id="PTHR33048">
    <property type="entry name" value="PTH11-LIKE INTEGRAL MEMBRANE PROTEIN (AFU_ORTHOLOGUE AFUA_5G11245)"/>
    <property type="match status" value="1"/>
</dbReference>
<feature type="transmembrane region" description="Helical" evidence="15">
    <location>
        <begin position="150"/>
        <end position="166"/>
    </location>
</feature>
<evidence type="ECO:0000256" key="3">
    <source>
        <dbReference type="ARBA" id="ARBA00004613"/>
    </source>
</evidence>
<reference evidence="18 19" key="1">
    <citation type="journal article" date="2019" name="PLoS ONE">
        <title>Comparative genome analysis indicates high evolutionary potential of pathogenicity genes in Colletotrichum tanaceti.</title>
        <authorList>
            <person name="Lelwala R.V."/>
            <person name="Korhonen P.K."/>
            <person name="Young N.D."/>
            <person name="Scott J.B."/>
            <person name="Ades P.A."/>
            <person name="Gasser R.B."/>
            <person name="Taylor P.W.J."/>
        </authorList>
    </citation>
    <scope>NUCLEOTIDE SEQUENCE [LARGE SCALE GENOMIC DNA]</scope>
    <source>
        <strain evidence="18">BRIP57314</strain>
    </source>
</reference>
<dbReference type="Pfam" id="PF05730">
    <property type="entry name" value="CFEM"/>
    <property type="match status" value="1"/>
</dbReference>
<evidence type="ECO:0000256" key="11">
    <source>
        <dbReference type="ARBA" id="ARBA00023157"/>
    </source>
</evidence>
<gene>
    <name evidence="18" type="ORF">CTA1_13085</name>
</gene>
<keyword evidence="6" id="KW-0336">GPI-anchor</keyword>
<name>A0A4U6X4J6_9PEZI</name>
<dbReference type="AlphaFoldDB" id="A0A4U6X4J6"/>
<dbReference type="SMART" id="SM00747">
    <property type="entry name" value="CFEM"/>
    <property type="match status" value="1"/>
</dbReference>
<protein>
    <recommendedName>
        <fullName evidence="17">CFEM domain-containing protein</fullName>
    </recommendedName>
</protein>
<keyword evidence="7 15" id="KW-0812">Transmembrane</keyword>
<evidence type="ECO:0000256" key="12">
    <source>
        <dbReference type="ARBA" id="ARBA00023288"/>
    </source>
</evidence>
<comment type="subcellular location">
    <subcellularLocation>
        <location evidence="2">Membrane</location>
        <topology evidence="2">Lipid-anchor</topology>
        <topology evidence="2">GPI-anchor</topology>
    </subcellularLocation>
    <subcellularLocation>
        <location evidence="1">Membrane</location>
        <topology evidence="1">Multi-pass membrane protein</topology>
    </subcellularLocation>
    <subcellularLocation>
        <location evidence="3">Secreted</location>
    </subcellularLocation>
</comment>
<evidence type="ECO:0000259" key="17">
    <source>
        <dbReference type="SMART" id="SM00747"/>
    </source>
</evidence>
<evidence type="ECO:0000256" key="16">
    <source>
        <dbReference type="SAM" id="SignalP"/>
    </source>
</evidence>
<keyword evidence="8 16" id="KW-0732">Signal</keyword>
<evidence type="ECO:0000256" key="5">
    <source>
        <dbReference type="ARBA" id="ARBA00022525"/>
    </source>
</evidence>
<organism evidence="18 19">
    <name type="scientific">Colletotrichum tanaceti</name>
    <dbReference type="NCBI Taxonomy" id="1306861"/>
    <lineage>
        <taxon>Eukaryota</taxon>
        <taxon>Fungi</taxon>
        <taxon>Dikarya</taxon>
        <taxon>Ascomycota</taxon>
        <taxon>Pezizomycotina</taxon>
        <taxon>Sordariomycetes</taxon>
        <taxon>Hypocreomycetidae</taxon>
        <taxon>Glomerellales</taxon>
        <taxon>Glomerellaceae</taxon>
        <taxon>Colletotrichum</taxon>
        <taxon>Colletotrichum destructivum species complex</taxon>
    </lineage>
</organism>
<keyword evidence="11" id="KW-1015">Disulfide bond</keyword>
<evidence type="ECO:0000256" key="9">
    <source>
        <dbReference type="ARBA" id="ARBA00022989"/>
    </source>
</evidence>
<feature type="chain" id="PRO_5020375745" description="CFEM domain-containing protein" evidence="16">
    <location>
        <begin position="22"/>
        <end position="446"/>
    </location>
</feature>
<feature type="compositionally biased region" description="Polar residues" evidence="14">
    <location>
        <begin position="401"/>
        <end position="414"/>
    </location>
</feature>
<evidence type="ECO:0000256" key="13">
    <source>
        <dbReference type="ARBA" id="ARBA00038359"/>
    </source>
</evidence>
<dbReference type="GO" id="GO:0005576">
    <property type="term" value="C:extracellular region"/>
    <property type="evidence" value="ECO:0007669"/>
    <property type="project" value="UniProtKB-SubCell"/>
</dbReference>
<dbReference type="PANTHER" id="PTHR33048:SF143">
    <property type="entry name" value="EXTRACELLULAR MEMBRANE PROTEIN CFEM DOMAIN-CONTAINING PROTEIN-RELATED"/>
    <property type="match status" value="1"/>
</dbReference>
<keyword evidence="9 15" id="KW-1133">Transmembrane helix</keyword>
<evidence type="ECO:0000256" key="14">
    <source>
        <dbReference type="SAM" id="MobiDB-lite"/>
    </source>
</evidence>
<keyword evidence="19" id="KW-1185">Reference proteome</keyword>
<comment type="caution">
    <text evidence="18">The sequence shown here is derived from an EMBL/GenBank/DDBJ whole genome shotgun (WGS) entry which is preliminary data.</text>
</comment>
<evidence type="ECO:0000256" key="4">
    <source>
        <dbReference type="ARBA" id="ARBA00010031"/>
    </source>
</evidence>
<evidence type="ECO:0000256" key="1">
    <source>
        <dbReference type="ARBA" id="ARBA00004141"/>
    </source>
</evidence>
<evidence type="ECO:0000256" key="2">
    <source>
        <dbReference type="ARBA" id="ARBA00004589"/>
    </source>
</evidence>
<keyword evidence="12" id="KW-0449">Lipoprotein</keyword>
<evidence type="ECO:0000256" key="7">
    <source>
        <dbReference type="ARBA" id="ARBA00022692"/>
    </source>
</evidence>
<keyword evidence="5" id="KW-0964">Secreted</keyword>
<evidence type="ECO:0000256" key="8">
    <source>
        <dbReference type="ARBA" id="ARBA00022729"/>
    </source>
</evidence>
<keyword evidence="10 15" id="KW-0472">Membrane</keyword>
<accession>A0A4U6X4J6</accession>
<feature type="region of interest" description="Disordered" evidence="14">
    <location>
        <begin position="388"/>
        <end position="446"/>
    </location>
</feature>
<evidence type="ECO:0000313" key="19">
    <source>
        <dbReference type="Proteomes" id="UP000310108"/>
    </source>
</evidence>
<feature type="transmembrane region" description="Helical" evidence="15">
    <location>
        <begin position="225"/>
        <end position="248"/>
    </location>
</feature>
<dbReference type="GO" id="GO:0098552">
    <property type="term" value="C:side of membrane"/>
    <property type="evidence" value="ECO:0007669"/>
    <property type="project" value="UniProtKB-KW"/>
</dbReference>
<feature type="transmembrane region" description="Helical" evidence="15">
    <location>
        <begin position="268"/>
        <end position="291"/>
    </location>
</feature>
<evidence type="ECO:0000256" key="15">
    <source>
        <dbReference type="SAM" id="Phobius"/>
    </source>
</evidence>
<feature type="transmembrane region" description="Helical" evidence="15">
    <location>
        <begin position="186"/>
        <end position="213"/>
    </location>
</feature>